<dbReference type="EMBL" id="AWGH01000001">
    <property type="protein sequence ID" value="ODO08907.1"/>
    <property type="molecule type" value="Genomic_DNA"/>
</dbReference>
<dbReference type="RefSeq" id="XP_019035762.1">
    <property type="nucleotide sequence ID" value="XM_019172820.1"/>
</dbReference>
<comment type="caution">
    <text evidence="2">The sequence shown here is derived from an EMBL/GenBank/DDBJ whole genome shotgun (WGS) entry which is preliminary data.</text>
</comment>
<reference evidence="2 3" key="1">
    <citation type="submission" date="2016-06" db="EMBL/GenBank/DDBJ databases">
        <title>Evolution of pathogenesis and genome organization in the Tremellales.</title>
        <authorList>
            <person name="Cuomo C."/>
            <person name="Litvintseva A."/>
            <person name="Heitman J."/>
            <person name="Chen Y."/>
            <person name="Sun S."/>
            <person name="Springer D."/>
            <person name="Dromer F."/>
            <person name="Young S."/>
            <person name="Zeng Q."/>
            <person name="Chapman S."/>
            <person name="Gujja S."/>
            <person name="Saif S."/>
            <person name="Birren B."/>
        </authorList>
    </citation>
    <scope>NUCLEOTIDE SEQUENCE [LARGE SCALE GENOMIC DNA]</scope>
    <source>
        <strain evidence="2 3">CBS 7118</strain>
    </source>
</reference>
<sequence length="268" mass="29127">MSLSDIAESPSAPLDETPTPSTASDEAIFLHIPRPLLVLPSVALSFGLSIGFVRGGSKARLRFLAENAHRMPKTVGGWYFYTKTRNYRVIQGALKSGGRYGAALGGSTLTYVLLDESLGWAREQIFGVKIGEGGQEEREQIRREIVEGRRIGWRKGEVEWEDGAGAGGLMGLVVGLGFKLPRPLFIRSLVMGSVLGALTSSMQVAQHRIGRLRLEEERLSSLAKANEQESALLAVEETSPGTELSPESIKESSIVEDKSWWSSLTGRA</sequence>
<dbReference type="PANTHER" id="PTHR37852">
    <property type="entry name" value="YALI0B21208P"/>
    <property type="match status" value="1"/>
</dbReference>
<protein>
    <submittedName>
        <fullName evidence="2">Uncharacterized protein</fullName>
    </submittedName>
</protein>
<keyword evidence="3" id="KW-1185">Reference proteome</keyword>
<dbReference type="GeneID" id="30189859"/>
<feature type="region of interest" description="Disordered" evidence="1">
    <location>
        <begin position="233"/>
        <end position="255"/>
    </location>
</feature>
<proteinExistence type="predicted"/>
<evidence type="ECO:0000256" key="1">
    <source>
        <dbReference type="SAM" id="MobiDB-lite"/>
    </source>
</evidence>
<feature type="region of interest" description="Disordered" evidence="1">
    <location>
        <begin position="1"/>
        <end position="20"/>
    </location>
</feature>
<dbReference type="OrthoDB" id="5584028at2759"/>
<organism evidence="2 3">
    <name type="scientific">Cryptococcus wingfieldii CBS 7118</name>
    <dbReference type="NCBI Taxonomy" id="1295528"/>
    <lineage>
        <taxon>Eukaryota</taxon>
        <taxon>Fungi</taxon>
        <taxon>Dikarya</taxon>
        <taxon>Basidiomycota</taxon>
        <taxon>Agaricomycotina</taxon>
        <taxon>Tremellomycetes</taxon>
        <taxon>Tremellales</taxon>
        <taxon>Cryptococcaceae</taxon>
        <taxon>Cryptococcus</taxon>
    </lineage>
</organism>
<dbReference type="Proteomes" id="UP000094819">
    <property type="component" value="Unassembled WGS sequence"/>
</dbReference>
<dbReference type="AlphaFoldDB" id="A0A1E3K8Q8"/>
<dbReference type="PANTHER" id="PTHR37852:SF1">
    <property type="entry name" value="HIG1 DOMAIN-CONTAINING PROTEIN"/>
    <property type="match status" value="1"/>
</dbReference>
<name>A0A1E3K8Q8_9TREE</name>
<evidence type="ECO:0000313" key="3">
    <source>
        <dbReference type="Proteomes" id="UP000094819"/>
    </source>
</evidence>
<evidence type="ECO:0000313" key="2">
    <source>
        <dbReference type="EMBL" id="ODO08907.1"/>
    </source>
</evidence>
<accession>A0A1E3K8Q8</accession>
<gene>
    <name evidence="2" type="ORF">L198_00646</name>
</gene>